<dbReference type="Gene3D" id="1.10.357.10">
    <property type="entry name" value="Tetracycline Repressor, domain 2"/>
    <property type="match status" value="1"/>
</dbReference>
<dbReference type="PANTHER" id="PTHR30055">
    <property type="entry name" value="HTH-TYPE TRANSCRIPTIONAL REGULATOR RUTR"/>
    <property type="match status" value="1"/>
</dbReference>
<dbReference type="InterPro" id="IPR036271">
    <property type="entry name" value="Tet_transcr_reg_TetR-rel_C_sf"/>
</dbReference>
<feature type="DNA-binding region" description="H-T-H motif" evidence="2">
    <location>
        <begin position="42"/>
        <end position="61"/>
    </location>
</feature>
<dbReference type="AlphaFoldDB" id="A0A1Q4HGM9"/>
<comment type="caution">
    <text evidence="4">The sequence shown here is derived from an EMBL/GenBank/DDBJ whole genome shotgun (WGS) entry which is preliminary data.</text>
</comment>
<dbReference type="InterPro" id="IPR050109">
    <property type="entry name" value="HTH-type_TetR-like_transc_reg"/>
</dbReference>
<evidence type="ECO:0000313" key="5">
    <source>
        <dbReference type="Proteomes" id="UP000191039"/>
    </source>
</evidence>
<dbReference type="InterPro" id="IPR009057">
    <property type="entry name" value="Homeodomain-like_sf"/>
</dbReference>
<evidence type="ECO:0000313" key="4">
    <source>
        <dbReference type="EMBL" id="OPE56401.1"/>
    </source>
</evidence>
<evidence type="ECO:0000256" key="2">
    <source>
        <dbReference type="PROSITE-ProRule" id="PRU00335"/>
    </source>
</evidence>
<dbReference type="SUPFAM" id="SSF46689">
    <property type="entry name" value="Homeodomain-like"/>
    <property type="match status" value="1"/>
</dbReference>
<dbReference type="InterPro" id="IPR001647">
    <property type="entry name" value="HTH_TetR"/>
</dbReference>
<reference evidence="4 5" key="1">
    <citation type="submission" date="2016-09" db="EMBL/GenBank/DDBJ databases">
        <title>genome sequences of unsequenced Mycobacteria.</title>
        <authorList>
            <person name="Greninger A.L."/>
            <person name="Jerome K.R."/>
            <person name="Mcnair B."/>
            <person name="Wallis C."/>
            <person name="Fang F."/>
        </authorList>
    </citation>
    <scope>NUCLEOTIDE SEQUENCE [LARGE SCALE GENOMIC DNA]</scope>
    <source>
        <strain evidence="4 5">BM1</strain>
    </source>
</reference>
<keyword evidence="1 2" id="KW-0238">DNA-binding</keyword>
<feature type="domain" description="HTH tetR-type" evidence="3">
    <location>
        <begin position="19"/>
        <end position="79"/>
    </location>
</feature>
<organism evidence="4 5">
    <name type="scientific">Mycolicibacterium diernhoferi</name>
    <dbReference type="NCBI Taxonomy" id="1801"/>
    <lineage>
        <taxon>Bacteria</taxon>
        <taxon>Bacillati</taxon>
        <taxon>Actinomycetota</taxon>
        <taxon>Actinomycetes</taxon>
        <taxon>Mycobacteriales</taxon>
        <taxon>Mycobacteriaceae</taxon>
        <taxon>Mycolicibacterium</taxon>
    </lineage>
</organism>
<accession>A0A1Q4HGM9</accession>
<gene>
    <name evidence="4" type="ORF">BV510_00090</name>
</gene>
<name>A0A1Q4HGM9_9MYCO</name>
<dbReference type="PRINTS" id="PR00455">
    <property type="entry name" value="HTHTETR"/>
</dbReference>
<dbReference type="GO" id="GO:0000976">
    <property type="term" value="F:transcription cis-regulatory region binding"/>
    <property type="evidence" value="ECO:0007669"/>
    <property type="project" value="TreeGrafter"/>
</dbReference>
<dbReference type="SUPFAM" id="SSF48498">
    <property type="entry name" value="Tetracyclin repressor-like, C-terminal domain"/>
    <property type="match status" value="1"/>
</dbReference>
<sequence length="206" mass="23098">MPVATNPSLLGRPVGANSEETRRRIIDATMRCVAEVGYERATIREIARKAEMTSGSLYHYFPNKTELIKATVDEWAELTIPRIAASAQRGEDFRDRLVAVFDECDQLMQEYPLIAMFDRAIRVGTARQLAESRETLFSSLREVTLDILRQAKREGALPRGAQLESVANSIYLVLQGMTDYAATADPEEYHATVKALKRLVSGTLFK</sequence>
<dbReference type="STRING" id="1801.BRW64_09160"/>
<dbReference type="EMBL" id="MIJD01000001">
    <property type="protein sequence ID" value="OPE56401.1"/>
    <property type="molecule type" value="Genomic_DNA"/>
</dbReference>
<proteinExistence type="predicted"/>
<dbReference type="Proteomes" id="UP000191039">
    <property type="component" value="Unassembled WGS sequence"/>
</dbReference>
<protein>
    <submittedName>
        <fullName evidence="4">TetR family transcriptional regulator</fullName>
    </submittedName>
</protein>
<evidence type="ECO:0000259" key="3">
    <source>
        <dbReference type="PROSITE" id="PS50977"/>
    </source>
</evidence>
<dbReference type="GO" id="GO:0003700">
    <property type="term" value="F:DNA-binding transcription factor activity"/>
    <property type="evidence" value="ECO:0007669"/>
    <property type="project" value="TreeGrafter"/>
</dbReference>
<dbReference type="Pfam" id="PF00440">
    <property type="entry name" value="TetR_N"/>
    <property type="match status" value="1"/>
</dbReference>
<dbReference type="PROSITE" id="PS50977">
    <property type="entry name" value="HTH_TETR_2"/>
    <property type="match status" value="1"/>
</dbReference>
<dbReference type="PANTHER" id="PTHR30055:SF229">
    <property type="entry name" value="HTH-TYPE TRANSCRIPTIONAL REPRESSOR RV1474C"/>
    <property type="match status" value="1"/>
</dbReference>
<evidence type="ECO:0000256" key="1">
    <source>
        <dbReference type="ARBA" id="ARBA00023125"/>
    </source>
</evidence>